<name>A0A0C6FHP8_9HYPH</name>
<dbReference type="OrthoDB" id="9785812at2"/>
<dbReference type="Pfam" id="PF13602">
    <property type="entry name" value="ADH_zinc_N_2"/>
    <property type="match status" value="1"/>
</dbReference>
<sequence>MRAVGYQTSLPIEDEAALQDITLPRPEPTGRDLLVEVRAVSVNPVDTKVRRRAAPEAGAWKVLGWDAAGVVVAAGPEATRFRPGDAVFYAGALERPGTNAEFHLVDERIVGGKPASLSFAEAAALPLTAITAWETLFDRLDVRKPVPGAANAILIVGGAGGVGSIATQLARRLTDLMVIATASRPETKDWCRALGAHHVVDHGAALAQQVADLELGAPGLVFSTTHTDTHLPAIAELMAPQGRLALIDDPATLDVSLLKRKSLSLHWEFMFTRPMFGTVDIAAQGALLDEVARLVDRGALRTTLAEHFGPITAANLRRAHALLESGRAKGKIVLEGFA</sequence>
<dbReference type="PANTHER" id="PTHR44154:SF1">
    <property type="entry name" value="QUINONE OXIDOREDUCTASE"/>
    <property type="match status" value="1"/>
</dbReference>
<dbReference type="InterPro" id="IPR011032">
    <property type="entry name" value="GroES-like_sf"/>
</dbReference>
<dbReference type="Proteomes" id="UP000061432">
    <property type="component" value="Chromosome"/>
</dbReference>
<dbReference type="RefSeq" id="WP_060846097.1">
    <property type="nucleotide sequence ID" value="NZ_AP014704.1"/>
</dbReference>
<dbReference type="InterPro" id="IPR014182">
    <property type="entry name" value="ADH_Zn_typ-1"/>
</dbReference>
<dbReference type="NCBIfam" id="TIGR02817">
    <property type="entry name" value="adh_fam_1"/>
    <property type="match status" value="1"/>
</dbReference>
<dbReference type="SMART" id="SM00829">
    <property type="entry name" value="PKS_ER"/>
    <property type="match status" value="1"/>
</dbReference>
<dbReference type="KEGG" id="maqu:Maq22A_c06365"/>
<reference evidence="4 5" key="1">
    <citation type="journal article" date="2015" name="Genome Announc.">
        <title>Complete Genome Sequence of Methylobacterium aquaticum Strain 22A, Isolated from Racomitrium japonicum Moss.</title>
        <authorList>
            <person name="Tani A."/>
            <person name="Ogura Y."/>
            <person name="Hayashi T."/>
            <person name="Kimbara K."/>
        </authorList>
    </citation>
    <scope>NUCLEOTIDE SEQUENCE [LARGE SCALE GENOMIC DNA]</scope>
    <source>
        <strain evidence="4 5">MA-22A</strain>
    </source>
</reference>
<dbReference type="InterPro" id="IPR020843">
    <property type="entry name" value="ER"/>
</dbReference>
<evidence type="ECO:0000256" key="2">
    <source>
        <dbReference type="RuleBase" id="RU364000"/>
    </source>
</evidence>
<keyword evidence="2" id="KW-0560">Oxidoreductase</keyword>
<evidence type="ECO:0000256" key="1">
    <source>
        <dbReference type="ARBA" id="ARBA00022857"/>
    </source>
</evidence>
<dbReference type="SUPFAM" id="SSF50129">
    <property type="entry name" value="GroES-like"/>
    <property type="match status" value="1"/>
</dbReference>
<protein>
    <recommendedName>
        <fullName evidence="2">Zinc-type alcohol dehydrogenase-like protein</fullName>
    </recommendedName>
</protein>
<dbReference type="SUPFAM" id="SSF51735">
    <property type="entry name" value="NAD(P)-binding Rossmann-fold domains"/>
    <property type="match status" value="1"/>
</dbReference>
<dbReference type="EMBL" id="AP014704">
    <property type="protein sequence ID" value="BAQ44624.1"/>
    <property type="molecule type" value="Genomic_DNA"/>
</dbReference>
<dbReference type="InterPro" id="IPR013154">
    <property type="entry name" value="ADH-like_N"/>
</dbReference>
<keyword evidence="2" id="KW-0479">Metal-binding</keyword>
<dbReference type="GO" id="GO:0008270">
    <property type="term" value="F:zinc ion binding"/>
    <property type="evidence" value="ECO:0007669"/>
    <property type="project" value="InterPro"/>
</dbReference>
<dbReference type="Gene3D" id="3.40.50.720">
    <property type="entry name" value="NAD(P)-binding Rossmann-like Domain"/>
    <property type="match status" value="1"/>
</dbReference>
<dbReference type="InterPro" id="IPR036291">
    <property type="entry name" value="NAD(P)-bd_dom_sf"/>
</dbReference>
<dbReference type="InterPro" id="IPR051603">
    <property type="entry name" value="Zinc-ADH_QOR/CCCR"/>
</dbReference>
<evidence type="ECO:0000313" key="4">
    <source>
        <dbReference type="EMBL" id="BAQ44624.1"/>
    </source>
</evidence>
<dbReference type="PANTHER" id="PTHR44154">
    <property type="entry name" value="QUINONE OXIDOREDUCTASE"/>
    <property type="match status" value="1"/>
</dbReference>
<keyword evidence="1" id="KW-0521">NADP</keyword>
<organism evidence="4 5">
    <name type="scientific">Methylobacterium aquaticum</name>
    <dbReference type="NCBI Taxonomy" id="270351"/>
    <lineage>
        <taxon>Bacteria</taxon>
        <taxon>Pseudomonadati</taxon>
        <taxon>Pseudomonadota</taxon>
        <taxon>Alphaproteobacteria</taxon>
        <taxon>Hyphomicrobiales</taxon>
        <taxon>Methylobacteriaceae</taxon>
        <taxon>Methylobacterium</taxon>
    </lineage>
</organism>
<evidence type="ECO:0000313" key="5">
    <source>
        <dbReference type="Proteomes" id="UP000061432"/>
    </source>
</evidence>
<dbReference type="GO" id="GO:0016491">
    <property type="term" value="F:oxidoreductase activity"/>
    <property type="evidence" value="ECO:0007669"/>
    <property type="project" value="UniProtKB-KW"/>
</dbReference>
<feature type="domain" description="Enoyl reductase (ER)" evidence="3">
    <location>
        <begin position="16"/>
        <end position="334"/>
    </location>
</feature>
<proteinExistence type="inferred from homology"/>
<dbReference type="PATRIC" id="fig|270351.10.peg.1213"/>
<accession>A0A0C6FHP8</accession>
<evidence type="ECO:0000259" key="3">
    <source>
        <dbReference type="SMART" id="SM00829"/>
    </source>
</evidence>
<gene>
    <name evidence="4" type="primary">qor</name>
    <name evidence="4" type="ORF">Maq22A_c06365</name>
</gene>
<dbReference type="Pfam" id="PF08240">
    <property type="entry name" value="ADH_N"/>
    <property type="match status" value="1"/>
</dbReference>
<reference evidence="5" key="2">
    <citation type="submission" date="2015-01" db="EMBL/GenBank/DDBJ databases">
        <title>Complete genome sequence of Methylobacterium aquaticum strain 22A.</title>
        <authorList>
            <person name="Tani A."/>
            <person name="Ogura Y."/>
            <person name="Hayashi T."/>
        </authorList>
    </citation>
    <scope>NUCLEOTIDE SEQUENCE [LARGE SCALE GENOMIC DNA]</scope>
    <source>
        <strain evidence="5">MA-22A</strain>
    </source>
</reference>
<keyword evidence="2" id="KW-0862">Zinc</keyword>
<dbReference type="Gene3D" id="3.90.180.10">
    <property type="entry name" value="Medium-chain alcohol dehydrogenases, catalytic domain"/>
    <property type="match status" value="1"/>
</dbReference>
<dbReference type="CDD" id="cd08252">
    <property type="entry name" value="AL_MDR"/>
    <property type="match status" value="1"/>
</dbReference>
<comment type="similarity">
    <text evidence="2">Belongs to the zinc-containing alcohol dehydrogenase family. Quinone oxidoreductase subfamily.</text>
</comment>
<dbReference type="AlphaFoldDB" id="A0A0C6FHP8"/>
<dbReference type="STRING" id="270351.Maq22A_c06365"/>